<comment type="caution">
    <text evidence="1">The sequence shown here is derived from an EMBL/GenBank/DDBJ whole genome shotgun (WGS) entry which is preliminary data.</text>
</comment>
<name>A0ABX0X6I9_9BACT</name>
<evidence type="ECO:0000313" key="2">
    <source>
        <dbReference type="Proteomes" id="UP000770785"/>
    </source>
</evidence>
<dbReference type="EMBL" id="JAATJH010000001">
    <property type="protein sequence ID" value="NJC24818.1"/>
    <property type="molecule type" value="Genomic_DNA"/>
</dbReference>
<dbReference type="Proteomes" id="UP000770785">
    <property type="component" value="Unassembled WGS sequence"/>
</dbReference>
<accession>A0ABX0X6I9</accession>
<dbReference type="RefSeq" id="WP_168035625.1">
    <property type="nucleotide sequence ID" value="NZ_JAATJH010000001.1"/>
</dbReference>
<organism evidence="1 2">
    <name type="scientific">Neolewinella antarctica</name>
    <dbReference type="NCBI Taxonomy" id="442734"/>
    <lineage>
        <taxon>Bacteria</taxon>
        <taxon>Pseudomonadati</taxon>
        <taxon>Bacteroidota</taxon>
        <taxon>Saprospiria</taxon>
        <taxon>Saprospirales</taxon>
        <taxon>Lewinellaceae</taxon>
        <taxon>Neolewinella</taxon>
    </lineage>
</organism>
<reference evidence="1 2" key="1">
    <citation type="submission" date="2020-03" db="EMBL/GenBank/DDBJ databases">
        <title>Genomic Encyclopedia of Type Strains, Phase IV (KMG-IV): sequencing the most valuable type-strain genomes for metagenomic binning, comparative biology and taxonomic classification.</title>
        <authorList>
            <person name="Goeker M."/>
        </authorList>
    </citation>
    <scope>NUCLEOTIDE SEQUENCE [LARGE SCALE GENOMIC DNA]</scope>
    <source>
        <strain evidence="1 2">DSM 105096</strain>
    </source>
</reference>
<gene>
    <name evidence="1" type="ORF">GGR27_000299</name>
</gene>
<evidence type="ECO:0000313" key="1">
    <source>
        <dbReference type="EMBL" id="NJC24818.1"/>
    </source>
</evidence>
<proteinExistence type="predicted"/>
<protein>
    <submittedName>
        <fullName evidence="1">Uncharacterized protein</fullName>
    </submittedName>
</protein>
<sequence length="122" mass="13349">MQFSPKLKKAAQEIKGILERYDIAGAVIIHTPGYSEYVLKVNPSYSCAKIEGGMLRFKTKGLPLSPALKKQMIADTSNMMAGLSQVSGTMSLNLMAGSEKIDKMVRARHTDMGHTSQTELDN</sequence>
<keyword evidence="2" id="KW-1185">Reference proteome</keyword>